<evidence type="ECO:0000313" key="4">
    <source>
        <dbReference type="Proteomes" id="UP000195139"/>
    </source>
</evidence>
<organism evidence="3">
    <name type="scientific">Candidatus Enterococcus mansonii</name>
    <dbReference type="NCBI Taxonomy" id="1834181"/>
    <lineage>
        <taxon>Bacteria</taxon>
        <taxon>Bacillati</taxon>
        <taxon>Bacillota</taxon>
        <taxon>Bacilli</taxon>
        <taxon>Lactobacillales</taxon>
        <taxon>Enterococcaceae</taxon>
        <taxon>Enterococcus</taxon>
    </lineage>
</organism>
<keyword evidence="1" id="KW-0732">Signal</keyword>
<dbReference type="Proteomes" id="UP000195139">
    <property type="component" value="Unassembled WGS sequence"/>
</dbReference>
<dbReference type="EMBL" id="NGLE01000001">
    <property type="protein sequence ID" value="OTO09934.1"/>
    <property type="molecule type" value="Genomic_DNA"/>
</dbReference>
<reference evidence="2 4" key="2">
    <citation type="submission" date="2018-07" db="EMBL/GenBank/DDBJ databases">
        <title>The Genome Sequence of Enterococcus sp. DIV0659b.</title>
        <authorList>
            <consortium name="The Broad Institute Genomics Platform"/>
            <consortium name="The Broad Institute Genomic Center for Infectious Diseases"/>
            <person name="Earl A."/>
            <person name="Manson A."/>
            <person name="Schwartman J."/>
            <person name="Gilmore M."/>
            <person name="Abouelleil A."/>
            <person name="Cao P."/>
            <person name="Chapman S."/>
            <person name="Cusick C."/>
            <person name="Shea T."/>
            <person name="Young S."/>
            <person name="Neafsey D."/>
            <person name="Nusbaum C."/>
            <person name="Birren B."/>
        </authorList>
    </citation>
    <scope>NUCLEOTIDE SEQUENCE [LARGE SCALE GENOMIC DNA]</scope>
    <source>
        <strain evidence="2 4">4G2_DIV0659</strain>
    </source>
</reference>
<evidence type="ECO:0000256" key="1">
    <source>
        <dbReference type="SAM" id="SignalP"/>
    </source>
</evidence>
<protein>
    <submittedName>
        <fullName evidence="3">Uncharacterized protein</fullName>
    </submittedName>
</protein>
<dbReference type="AlphaFoldDB" id="A0A242CI64"/>
<gene>
    <name evidence="3" type="ORF">A5880_000617</name>
    <name evidence="2" type="ORF">A5880_002719</name>
</gene>
<dbReference type="STRING" id="1834181.A5880_000617"/>
<accession>A0A242CI64</accession>
<keyword evidence="4" id="KW-1185">Reference proteome</keyword>
<dbReference type="EMBL" id="NGLE02000001">
    <property type="protein sequence ID" value="MEI5995129.1"/>
    <property type="molecule type" value="Genomic_DNA"/>
</dbReference>
<name>A0A242CI64_9ENTE</name>
<proteinExistence type="predicted"/>
<comment type="caution">
    <text evidence="3">The sequence shown here is derived from an EMBL/GenBank/DDBJ whole genome shotgun (WGS) entry which is preliminary data.</text>
</comment>
<feature type="signal peptide" evidence="1">
    <location>
        <begin position="1"/>
        <end position="20"/>
    </location>
</feature>
<evidence type="ECO:0000313" key="3">
    <source>
        <dbReference type="EMBL" id="OTO09934.1"/>
    </source>
</evidence>
<evidence type="ECO:0000313" key="2">
    <source>
        <dbReference type="EMBL" id="MEI5995129.1"/>
    </source>
</evidence>
<feature type="chain" id="PRO_5038558415" evidence="1">
    <location>
        <begin position="21"/>
        <end position="44"/>
    </location>
</feature>
<reference evidence="3" key="1">
    <citation type="submission" date="2017-05" db="EMBL/GenBank/DDBJ databases">
        <title>The Genome Sequence of Enterococcus sp. 4G2_DIV0659.</title>
        <authorList>
            <consortium name="The Broad Institute Genomics Platform"/>
            <consortium name="The Broad Institute Genomic Center for Infectious Diseases"/>
            <person name="Earl A."/>
            <person name="Manson A."/>
            <person name="Schwartman J."/>
            <person name="Gilmore M."/>
            <person name="Abouelleil A."/>
            <person name="Cao P."/>
            <person name="Chapman S."/>
            <person name="Cusick C."/>
            <person name="Shea T."/>
            <person name="Young S."/>
            <person name="Neafsey D."/>
            <person name="Nusbaum C."/>
            <person name="Birren B."/>
        </authorList>
    </citation>
    <scope>NUCLEOTIDE SEQUENCE [LARGE SCALE GENOMIC DNA]</scope>
    <source>
        <strain evidence="3">4G2_DIV0659</strain>
    </source>
</reference>
<sequence>MKKRYLLSCLLIGISLFFLSKTSSIDAASNRLTPTPVVVKQVCL</sequence>